<evidence type="ECO:0000313" key="3">
    <source>
        <dbReference type="Proteomes" id="UP000233256"/>
    </source>
</evidence>
<evidence type="ECO:0008006" key="4">
    <source>
        <dbReference type="Google" id="ProtNLM"/>
    </source>
</evidence>
<protein>
    <recommendedName>
        <fullName evidence="4">Prepilin-type N-terminal cleavage/methylation domain-containing protein</fullName>
    </recommendedName>
</protein>
<dbReference type="EMBL" id="PGXC01000005">
    <property type="protein sequence ID" value="PKK90482.1"/>
    <property type="molecule type" value="Genomic_DNA"/>
</dbReference>
<gene>
    <name evidence="2" type="ORF">CVV64_08955</name>
</gene>
<evidence type="ECO:0000313" key="2">
    <source>
        <dbReference type="EMBL" id="PKK90482.1"/>
    </source>
</evidence>
<reference evidence="2 3" key="1">
    <citation type="journal article" date="2017" name="ISME J.">
        <title>Potential for microbial H2 and metal transformations associated with novel bacteria and archaea in deep terrestrial subsurface sediments.</title>
        <authorList>
            <person name="Hernsdorf A.W."/>
            <person name="Amano Y."/>
            <person name="Miyakawa K."/>
            <person name="Ise K."/>
            <person name="Suzuki Y."/>
            <person name="Anantharaman K."/>
            <person name="Probst A."/>
            <person name="Burstein D."/>
            <person name="Thomas B.C."/>
            <person name="Banfield J.F."/>
        </authorList>
    </citation>
    <scope>NUCLEOTIDE SEQUENCE [LARGE SCALE GENOMIC DNA]</scope>
    <source>
        <strain evidence="2">HGW-Wallbacteria-1</strain>
    </source>
</reference>
<keyword evidence="1" id="KW-0812">Transmembrane</keyword>
<feature type="transmembrane region" description="Helical" evidence="1">
    <location>
        <begin position="32"/>
        <end position="50"/>
    </location>
</feature>
<proteinExistence type="predicted"/>
<dbReference type="InterPro" id="IPR012902">
    <property type="entry name" value="N_methyl_site"/>
</dbReference>
<evidence type="ECO:0000256" key="1">
    <source>
        <dbReference type="SAM" id="Phobius"/>
    </source>
</evidence>
<dbReference type="NCBIfam" id="TIGR02532">
    <property type="entry name" value="IV_pilin_GFxxxE"/>
    <property type="match status" value="1"/>
</dbReference>
<dbReference type="AlphaFoldDB" id="A0A2N1PQC2"/>
<organism evidence="2 3">
    <name type="scientific">Candidatus Wallbacteria bacterium HGW-Wallbacteria-1</name>
    <dbReference type="NCBI Taxonomy" id="2013854"/>
    <lineage>
        <taxon>Bacteria</taxon>
        <taxon>Candidatus Walliibacteriota</taxon>
    </lineage>
</organism>
<keyword evidence="1" id="KW-0472">Membrane</keyword>
<name>A0A2N1PQC2_9BACT</name>
<dbReference type="Proteomes" id="UP000233256">
    <property type="component" value="Unassembled WGS sequence"/>
</dbReference>
<keyword evidence="1" id="KW-1133">Transmembrane helix</keyword>
<accession>A0A2N1PQC2</accession>
<dbReference type="Pfam" id="PF07963">
    <property type="entry name" value="N_methyl"/>
    <property type="match status" value="1"/>
</dbReference>
<comment type="caution">
    <text evidence="2">The sequence shown here is derived from an EMBL/GenBank/DDBJ whole genome shotgun (WGS) entry which is preliminary data.</text>
</comment>
<sequence length="178" mass="20005">MLFSQSETETRNSMVRLFPGKRDGRGMTLAEVMIALAIFGLAILPTMGIFDTGLRGTKKQIDFAMALEIAEQEMDRYLNSNWNRIISFDKDNPSPHFQWQITQGPITYELALEVTLMDPAAAPLLLTYYDESSGAPSLEALAIDNCLKKLHLTVSWNDTIGKRRTFELSTLKARIVSD</sequence>